<keyword evidence="2" id="KW-0472">Membrane</keyword>
<reference evidence="3 4" key="1">
    <citation type="submission" date="2018-03" db="EMBL/GenBank/DDBJ databases">
        <title>Genomic Encyclopedia of Archaeal and Bacterial Type Strains, Phase II (KMG-II): from individual species to whole genera.</title>
        <authorList>
            <person name="Goeker M."/>
        </authorList>
    </citation>
    <scope>NUCLEOTIDE SEQUENCE [LARGE SCALE GENOMIC DNA]</scope>
    <source>
        <strain evidence="3 4">DSM 100214</strain>
    </source>
</reference>
<keyword evidence="2" id="KW-0812">Transmembrane</keyword>
<feature type="transmembrane region" description="Helical" evidence="2">
    <location>
        <begin position="43"/>
        <end position="68"/>
    </location>
</feature>
<accession>A0A2V3PP73</accession>
<evidence type="ECO:0000313" key="3">
    <source>
        <dbReference type="EMBL" id="PXV65016.1"/>
    </source>
</evidence>
<gene>
    <name evidence="3" type="ORF">CLV62_10814</name>
</gene>
<dbReference type="EMBL" id="QICL01000008">
    <property type="protein sequence ID" value="PXV65016.1"/>
    <property type="molecule type" value="Genomic_DNA"/>
</dbReference>
<dbReference type="Proteomes" id="UP000247973">
    <property type="component" value="Unassembled WGS sequence"/>
</dbReference>
<feature type="transmembrane region" description="Helical" evidence="2">
    <location>
        <begin position="124"/>
        <end position="144"/>
    </location>
</feature>
<dbReference type="AlphaFoldDB" id="A0A2V3PP73"/>
<name>A0A2V3PP73_9BACT</name>
<organism evidence="3 4">
    <name type="scientific">Dysgonomonas alginatilytica</name>
    <dbReference type="NCBI Taxonomy" id="1605892"/>
    <lineage>
        <taxon>Bacteria</taxon>
        <taxon>Pseudomonadati</taxon>
        <taxon>Bacteroidota</taxon>
        <taxon>Bacteroidia</taxon>
        <taxon>Bacteroidales</taxon>
        <taxon>Dysgonomonadaceae</taxon>
        <taxon>Dysgonomonas</taxon>
    </lineage>
</organism>
<feature type="region of interest" description="Disordered" evidence="1">
    <location>
        <begin position="151"/>
        <end position="170"/>
    </location>
</feature>
<keyword evidence="2" id="KW-1133">Transmembrane helix</keyword>
<evidence type="ECO:0000256" key="1">
    <source>
        <dbReference type="SAM" id="MobiDB-lite"/>
    </source>
</evidence>
<evidence type="ECO:0000256" key="2">
    <source>
        <dbReference type="SAM" id="Phobius"/>
    </source>
</evidence>
<comment type="caution">
    <text evidence="3">The sequence shown here is derived from an EMBL/GenBank/DDBJ whole genome shotgun (WGS) entry which is preliminary data.</text>
</comment>
<proteinExistence type="predicted"/>
<feature type="transmembrane region" description="Helical" evidence="2">
    <location>
        <begin position="6"/>
        <end position="31"/>
    </location>
</feature>
<dbReference type="RefSeq" id="WP_110310296.1">
    <property type="nucleotide sequence ID" value="NZ_QICL01000008.1"/>
</dbReference>
<evidence type="ECO:0000313" key="4">
    <source>
        <dbReference type="Proteomes" id="UP000247973"/>
    </source>
</evidence>
<protein>
    <submittedName>
        <fullName evidence="3">Uncharacterized protein</fullName>
    </submittedName>
</protein>
<keyword evidence="4" id="KW-1185">Reference proteome</keyword>
<sequence>MFYLIIENIFSCFIIALVVTILLILIGAGLVKWIYPRFKFNPLYYILLLFVAVMLFIQVFLLAGATYAKGYISEAEEGMLSVKELFEEYPAMKEYSEAYINTDETQEQIKYSLEPLYQYFRSYIWKRIIWIAGIESLLVVFFIYQVNNQNRRGKPSVGRTKTNRRSISDF</sequence>